<dbReference type="InterPro" id="IPR007627">
    <property type="entry name" value="RNA_pol_sigma70_r2"/>
</dbReference>
<name>A0ABP8E1B3_9MICO</name>
<dbReference type="Pfam" id="PF04542">
    <property type="entry name" value="Sigma70_r2"/>
    <property type="match status" value="1"/>
</dbReference>
<dbReference type="Gene3D" id="1.10.10.10">
    <property type="entry name" value="Winged helix-like DNA-binding domain superfamily/Winged helix DNA-binding domain"/>
    <property type="match status" value="1"/>
</dbReference>
<dbReference type="InterPro" id="IPR013325">
    <property type="entry name" value="RNA_pol_sigma_r2"/>
</dbReference>
<dbReference type="EMBL" id="BAABAU010000001">
    <property type="protein sequence ID" value="GAA4265764.1"/>
    <property type="molecule type" value="Genomic_DNA"/>
</dbReference>
<evidence type="ECO:0000256" key="1">
    <source>
        <dbReference type="ARBA" id="ARBA00010641"/>
    </source>
</evidence>
<dbReference type="InterPro" id="IPR007630">
    <property type="entry name" value="RNA_pol_sigma70_r4"/>
</dbReference>
<dbReference type="NCBIfam" id="TIGR02937">
    <property type="entry name" value="sigma70-ECF"/>
    <property type="match status" value="1"/>
</dbReference>
<dbReference type="InterPro" id="IPR013324">
    <property type="entry name" value="RNA_pol_sigma_r3/r4-like"/>
</dbReference>
<evidence type="ECO:0000256" key="3">
    <source>
        <dbReference type="ARBA" id="ARBA00023082"/>
    </source>
</evidence>
<keyword evidence="5 6" id="KW-0804">Transcription</keyword>
<dbReference type="InterPro" id="IPR036388">
    <property type="entry name" value="WH-like_DNA-bd_sf"/>
</dbReference>
<keyword evidence="4 6" id="KW-0238">DNA-binding</keyword>
<comment type="caution">
    <text evidence="9">The sequence shown here is derived from an EMBL/GenBank/DDBJ whole genome shotgun (WGS) entry which is preliminary data.</text>
</comment>
<dbReference type="InterPro" id="IPR000838">
    <property type="entry name" value="RNA_pol_sigma70_ECF_CS"/>
</dbReference>
<evidence type="ECO:0000313" key="10">
    <source>
        <dbReference type="Proteomes" id="UP001501594"/>
    </source>
</evidence>
<dbReference type="RefSeq" id="WP_344794412.1">
    <property type="nucleotide sequence ID" value="NZ_BAABAU010000001.1"/>
</dbReference>
<sequence length="180" mass="20544">MTTTSPDDQQLADDFATGDVRALERVYKRWSPLVYTMALRSLTVPADADDVTQKVFVKAWNARQTFDPARGALSAWLVGITRNCIADTHAERQRRERLEERVLDDPLQDPAPSFDIADRMVIANEIDQLDEVPRQIIRLAFYNDLTHTQIAETLGMPLGTVKSHIRRSLARLRTRLEVNE</sequence>
<dbReference type="CDD" id="cd06171">
    <property type="entry name" value="Sigma70_r4"/>
    <property type="match status" value="1"/>
</dbReference>
<dbReference type="Gene3D" id="1.10.1740.10">
    <property type="match status" value="1"/>
</dbReference>
<evidence type="ECO:0000259" key="8">
    <source>
        <dbReference type="Pfam" id="PF04545"/>
    </source>
</evidence>
<reference evidence="10" key="1">
    <citation type="journal article" date="2019" name="Int. J. Syst. Evol. Microbiol.">
        <title>The Global Catalogue of Microorganisms (GCM) 10K type strain sequencing project: providing services to taxonomists for standard genome sequencing and annotation.</title>
        <authorList>
            <consortium name="The Broad Institute Genomics Platform"/>
            <consortium name="The Broad Institute Genome Sequencing Center for Infectious Disease"/>
            <person name="Wu L."/>
            <person name="Ma J."/>
        </authorList>
    </citation>
    <scope>NUCLEOTIDE SEQUENCE [LARGE SCALE GENOMIC DNA]</scope>
    <source>
        <strain evidence="10">JCM 17442</strain>
    </source>
</reference>
<keyword evidence="10" id="KW-1185">Reference proteome</keyword>
<gene>
    <name evidence="9" type="ORF">GCM10022256_13760</name>
</gene>
<dbReference type="InterPro" id="IPR014284">
    <property type="entry name" value="RNA_pol_sigma-70_dom"/>
</dbReference>
<protein>
    <recommendedName>
        <fullName evidence="6">RNA polymerase sigma factor</fullName>
    </recommendedName>
</protein>
<feature type="domain" description="RNA polymerase sigma-70 region 4" evidence="8">
    <location>
        <begin position="126"/>
        <end position="173"/>
    </location>
</feature>
<keyword evidence="3 6" id="KW-0731">Sigma factor</keyword>
<organism evidence="9 10">
    <name type="scientific">Frondihabitans peucedani</name>
    <dbReference type="NCBI Taxonomy" id="598626"/>
    <lineage>
        <taxon>Bacteria</taxon>
        <taxon>Bacillati</taxon>
        <taxon>Actinomycetota</taxon>
        <taxon>Actinomycetes</taxon>
        <taxon>Micrococcales</taxon>
        <taxon>Microbacteriaceae</taxon>
        <taxon>Frondihabitans</taxon>
    </lineage>
</organism>
<proteinExistence type="inferred from homology"/>
<keyword evidence="2 6" id="KW-0805">Transcription regulation</keyword>
<evidence type="ECO:0000313" key="9">
    <source>
        <dbReference type="EMBL" id="GAA4265764.1"/>
    </source>
</evidence>
<evidence type="ECO:0000259" key="7">
    <source>
        <dbReference type="Pfam" id="PF04542"/>
    </source>
</evidence>
<evidence type="ECO:0000256" key="6">
    <source>
        <dbReference type="RuleBase" id="RU000716"/>
    </source>
</evidence>
<evidence type="ECO:0000256" key="4">
    <source>
        <dbReference type="ARBA" id="ARBA00023125"/>
    </source>
</evidence>
<dbReference type="PANTHER" id="PTHR43133:SF62">
    <property type="entry name" value="RNA POLYMERASE SIGMA FACTOR SIGZ"/>
    <property type="match status" value="1"/>
</dbReference>
<dbReference type="PANTHER" id="PTHR43133">
    <property type="entry name" value="RNA POLYMERASE ECF-TYPE SIGMA FACTO"/>
    <property type="match status" value="1"/>
</dbReference>
<comment type="similarity">
    <text evidence="1 6">Belongs to the sigma-70 factor family. ECF subfamily.</text>
</comment>
<dbReference type="InterPro" id="IPR039425">
    <property type="entry name" value="RNA_pol_sigma-70-like"/>
</dbReference>
<dbReference type="PROSITE" id="PS01063">
    <property type="entry name" value="SIGMA70_ECF"/>
    <property type="match status" value="1"/>
</dbReference>
<dbReference type="Proteomes" id="UP001501594">
    <property type="component" value="Unassembled WGS sequence"/>
</dbReference>
<evidence type="ECO:0000256" key="5">
    <source>
        <dbReference type="ARBA" id="ARBA00023163"/>
    </source>
</evidence>
<accession>A0ABP8E1B3</accession>
<dbReference type="SUPFAM" id="SSF88946">
    <property type="entry name" value="Sigma2 domain of RNA polymerase sigma factors"/>
    <property type="match status" value="1"/>
</dbReference>
<evidence type="ECO:0000256" key="2">
    <source>
        <dbReference type="ARBA" id="ARBA00023015"/>
    </source>
</evidence>
<dbReference type="Pfam" id="PF04545">
    <property type="entry name" value="Sigma70_r4"/>
    <property type="match status" value="1"/>
</dbReference>
<dbReference type="SUPFAM" id="SSF88659">
    <property type="entry name" value="Sigma3 and sigma4 domains of RNA polymerase sigma factors"/>
    <property type="match status" value="1"/>
</dbReference>
<feature type="domain" description="RNA polymerase sigma-70 region 2" evidence="7">
    <location>
        <begin position="27"/>
        <end position="94"/>
    </location>
</feature>